<keyword evidence="3" id="KW-1185">Reference proteome</keyword>
<reference evidence="2 3" key="1">
    <citation type="submission" date="2014-04" db="EMBL/GenBank/DDBJ databases">
        <title>Evolutionary Origins and Diversification of the Mycorrhizal Mutualists.</title>
        <authorList>
            <consortium name="DOE Joint Genome Institute"/>
            <consortium name="Mycorrhizal Genomics Consortium"/>
            <person name="Kohler A."/>
            <person name="Kuo A."/>
            <person name="Nagy L.G."/>
            <person name="Floudas D."/>
            <person name="Copeland A."/>
            <person name="Barry K.W."/>
            <person name="Cichocki N."/>
            <person name="Veneault-Fourrey C."/>
            <person name="LaButti K."/>
            <person name="Lindquist E.A."/>
            <person name="Lipzen A."/>
            <person name="Lundell T."/>
            <person name="Morin E."/>
            <person name="Murat C."/>
            <person name="Riley R."/>
            <person name="Ohm R."/>
            <person name="Sun H."/>
            <person name="Tunlid A."/>
            <person name="Henrissat B."/>
            <person name="Grigoriev I.V."/>
            <person name="Hibbett D.S."/>
            <person name="Martin F."/>
        </authorList>
    </citation>
    <scope>NUCLEOTIDE SEQUENCE [LARGE SCALE GENOMIC DNA]</scope>
    <source>
        <strain evidence="2 3">MD-312</strain>
    </source>
</reference>
<dbReference type="PANTHER" id="PTHR21310">
    <property type="entry name" value="AMINOGLYCOSIDE PHOSPHOTRANSFERASE-RELATED-RELATED"/>
    <property type="match status" value="1"/>
</dbReference>
<evidence type="ECO:0000259" key="1">
    <source>
        <dbReference type="Pfam" id="PF01636"/>
    </source>
</evidence>
<dbReference type="InterPro" id="IPR051678">
    <property type="entry name" value="AGP_Transferase"/>
</dbReference>
<dbReference type="Gene3D" id="3.90.1200.10">
    <property type="match status" value="1"/>
</dbReference>
<dbReference type="EMBL" id="KN839892">
    <property type="protein sequence ID" value="KIJ59287.1"/>
    <property type="molecule type" value="Genomic_DNA"/>
</dbReference>
<evidence type="ECO:0000313" key="2">
    <source>
        <dbReference type="EMBL" id="KIJ59287.1"/>
    </source>
</evidence>
<evidence type="ECO:0000313" key="3">
    <source>
        <dbReference type="Proteomes" id="UP000053820"/>
    </source>
</evidence>
<dbReference type="InterPro" id="IPR011009">
    <property type="entry name" value="Kinase-like_dom_sf"/>
</dbReference>
<protein>
    <recommendedName>
        <fullName evidence="1">Aminoglycoside phosphotransferase domain-containing protein</fullName>
    </recommendedName>
</protein>
<accession>A0A0C9W918</accession>
<dbReference type="OrthoDB" id="5404599at2759"/>
<dbReference type="Proteomes" id="UP000053820">
    <property type="component" value="Unassembled WGS sequence"/>
</dbReference>
<dbReference type="CDD" id="cd05120">
    <property type="entry name" value="APH_ChoK_like"/>
    <property type="match status" value="1"/>
</dbReference>
<dbReference type="InterPro" id="IPR002575">
    <property type="entry name" value="Aminoglycoside_PTrfase"/>
</dbReference>
<sequence>MTNSNIQFPPVKSVGSPFANRLRGYFHRVLLPVSRLYCRWKGLGQPVDIYPLPFNLILKCTPRTLEQEAMAIVAARNIGIPVPKMIQYGDHRSFGSILMSRIPGVMLSEACNSESLSPTQVETIGQELAMYLDLMRNYKSPMGSRVCSLNGGPLFSPFLPADRVGPCDDEDAFHATFLEYALPDFWTVRGIRFEDNLTIAKDFVAMTHPIVFTHGDLMPWNIMVHNGHISGIIDWECAGWFPDYYEYTYMVKIDVPDSWWNKLVKSMPSYRFERELQGYRAWLTFAANSFSR</sequence>
<dbReference type="PANTHER" id="PTHR21310:SF55">
    <property type="entry name" value="AMINOGLYCOSIDE PHOSPHOTRANSFERASE DOMAIN-CONTAINING PROTEIN"/>
    <property type="match status" value="1"/>
</dbReference>
<feature type="domain" description="Aminoglycoside phosphotransferase" evidence="1">
    <location>
        <begin position="66"/>
        <end position="262"/>
    </location>
</feature>
<dbReference type="Pfam" id="PF01636">
    <property type="entry name" value="APH"/>
    <property type="match status" value="1"/>
</dbReference>
<organism evidence="2 3">
    <name type="scientific">Hydnomerulius pinastri MD-312</name>
    <dbReference type="NCBI Taxonomy" id="994086"/>
    <lineage>
        <taxon>Eukaryota</taxon>
        <taxon>Fungi</taxon>
        <taxon>Dikarya</taxon>
        <taxon>Basidiomycota</taxon>
        <taxon>Agaricomycotina</taxon>
        <taxon>Agaricomycetes</taxon>
        <taxon>Agaricomycetidae</taxon>
        <taxon>Boletales</taxon>
        <taxon>Boletales incertae sedis</taxon>
        <taxon>Leucogyrophana</taxon>
    </lineage>
</organism>
<name>A0A0C9W918_9AGAM</name>
<dbReference type="AlphaFoldDB" id="A0A0C9W918"/>
<proteinExistence type="predicted"/>
<dbReference type="HOGENOM" id="CLU_021768_8_1_1"/>
<dbReference type="SUPFAM" id="SSF56112">
    <property type="entry name" value="Protein kinase-like (PK-like)"/>
    <property type="match status" value="1"/>
</dbReference>
<gene>
    <name evidence="2" type="ORF">HYDPIDRAFT_118718</name>
</gene>